<proteinExistence type="predicted"/>
<evidence type="ECO:0000313" key="2">
    <source>
        <dbReference type="Proteomes" id="UP000030149"/>
    </source>
</evidence>
<reference evidence="1 2" key="2">
    <citation type="journal article" date="2015" name="Stand. Genomic Sci.">
        <title>High quality draft genomic sequence of Flavobacterium enshiense DK69(T) and comparison among Flavobacterium genomes.</title>
        <authorList>
            <person name="Zeng Z."/>
            <person name="Chen C."/>
            <person name="Du H."/>
            <person name="Wang G."/>
            <person name="Li M."/>
        </authorList>
    </citation>
    <scope>NUCLEOTIDE SEQUENCE [LARGE SCALE GENOMIC DNA]</scope>
    <source>
        <strain evidence="1 2">DK69</strain>
    </source>
</reference>
<dbReference type="EMBL" id="JRLZ01000001">
    <property type="protein sequence ID" value="KGO97055.1"/>
    <property type="molecule type" value="Genomic_DNA"/>
</dbReference>
<keyword evidence="2" id="KW-1185">Reference proteome</keyword>
<accession>A0A0A2N9C8</accession>
<dbReference type="PATRIC" id="fig|1107311.5.peg.29"/>
<dbReference type="SUPFAM" id="SSF53756">
    <property type="entry name" value="UDP-Glycosyltransferase/glycogen phosphorylase"/>
    <property type="match status" value="1"/>
</dbReference>
<dbReference type="eggNOG" id="ENOG502Z8EB">
    <property type="taxonomic scope" value="Bacteria"/>
</dbReference>
<dbReference type="AlphaFoldDB" id="A0A0A2N9C8"/>
<evidence type="ECO:0008006" key="3">
    <source>
        <dbReference type="Google" id="ProtNLM"/>
    </source>
</evidence>
<dbReference type="Proteomes" id="UP000030149">
    <property type="component" value="Unassembled WGS sequence"/>
</dbReference>
<organism evidence="1 2">
    <name type="scientific">Flavobacterium enshiense DK69</name>
    <dbReference type="NCBI Taxonomy" id="1107311"/>
    <lineage>
        <taxon>Bacteria</taxon>
        <taxon>Pseudomonadati</taxon>
        <taxon>Bacteroidota</taxon>
        <taxon>Flavobacteriia</taxon>
        <taxon>Flavobacteriales</taxon>
        <taxon>Flavobacteriaceae</taxon>
        <taxon>Flavobacterium</taxon>
    </lineage>
</organism>
<evidence type="ECO:0000313" key="1">
    <source>
        <dbReference type="EMBL" id="KGO97055.1"/>
    </source>
</evidence>
<name>A0A0A2N9C8_9FLAO</name>
<dbReference type="STRING" id="1107311.Q767_00155"/>
<dbReference type="Gene3D" id="3.40.50.2000">
    <property type="entry name" value="Glycogen Phosphorylase B"/>
    <property type="match status" value="1"/>
</dbReference>
<protein>
    <recommendedName>
        <fullName evidence="3">Glycosyl transferase family 1 domain-containing protein</fullName>
    </recommendedName>
</protein>
<reference evidence="2" key="1">
    <citation type="submission" date="2013-09" db="EMBL/GenBank/DDBJ databases">
        <authorList>
            <person name="Zeng Z."/>
            <person name="Chen C."/>
        </authorList>
    </citation>
    <scope>NUCLEOTIDE SEQUENCE [LARGE SCALE GENOMIC DNA]</scope>
    <source>
        <strain evidence="2">DK69</strain>
    </source>
</reference>
<gene>
    <name evidence="1" type="ORF">Q767_00155</name>
</gene>
<sequence>MGLENCSVEKKRFAFIEMETHSALLEQWYLLLKEMSQIEFEFFVHEKVLHKLSSIPKELITVVKSVLEIPVRNFDAVVVNTFHRNFEQYKAVFEQKPTLCLLHNLNFSLFFKGISIRNIFGEKERLTYFLKLYLKENVGSNRKLILKAYRFGVLSKSLQDEVAGKSRYADRTQVVQMNYCQSSTLPSSDTINIVMPGNVSNKRKDFTMLLSVLPKLHPKSKLHFTFLGKPENDIVLGQLESLQKQCDAAIAITHYNQFIPWEEYSRTVAKAHLLLCPIKSETSFYWVDEVYGKTKVSGSEGDCIYNGKIGLFPTSYPKMNWHNLYYKNASDLETILNNLTIAQLSSEYEKLQPYLEQYTFESVKNNLENQLLQLANS</sequence>
<comment type="caution">
    <text evidence="1">The sequence shown here is derived from an EMBL/GenBank/DDBJ whole genome shotgun (WGS) entry which is preliminary data.</text>
</comment>